<proteinExistence type="predicted"/>
<name>A0A2S6AL07_9NOCA</name>
<protein>
    <submittedName>
        <fullName evidence="2">Uncharacterized protein</fullName>
    </submittedName>
</protein>
<dbReference type="AlphaFoldDB" id="A0A2S6AL07"/>
<accession>A0A2S6AL07</accession>
<dbReference type="Proteomes" id="UP000239874">
    <property type="component" value="Unassembled WGS sequence"/>
</dbReference>
<feature type="region of interest" description="Disordered" evidence="1">
    <location>
        <begin position="27"/>
        <end position="50"/>
    </location>
</feature>
<evidence type="ECO:0000256" key="1">
    <source>
        <dbReference type="SAM" id="MobiDB-lite"/>
    </source>
</evidence>
<gene>
    <name evidence="2" type="ORF">C5E45_22620</name>
</gene>
<dbReference type="EMBL" id="PSZC01000017">
    <property type="protein sequence ID" value="PPJ35908.1"/>
    <property type="molecule type" value="Genomic_DNA"/>
</dbReference>
<organism evidence="2 3">
    <name type="scientific">Nocardia nova</name>
    <dbReference type="NCBI Taxonomy" id="37330"/>
    <lineage>
        <taxon>Bacteria</taxon>
        <taxon>Bacillati</taxon>
        <taxon>Actinomycetota</taxon>
        <taxon>Actinomycetes</taxon>
        <taxon>Mycobacteriales</taxon>
        <taxon>Nocardiaceae</taxon>
        <taxon>Nocardia</taxon>
    </lineage>
</organism>
<evidence type="ECO:0000313" key="3">
    <source>
        <dbReference type="Proteomes" id="UP000239874"/>
    </source>
</evidence>
<feature type="region of interest" description="Disordered" evidence="1">
    <location>
        <begin position="67"/>
        <end position="91"/>
    </location>
</feature>
<sequence length="103" mass="11101">MLLDGSAASPGNTARWVVHDAVPDQHRYPATTASGARFEDRASSPIGARDSESFRAATALGNRPGGVSCCRRRGRPDVVTRTRRRATGGRRPVFRGCRVPARV</sequence>
<comment type="caution">
    <text evidence="2">The sequence shown here is derived from an EMBL/GenBank/DDBJ whole genome shotgun (WGS) entry which is preliminary data.</text>
</comment>
<reference evidence="2 3" key="1">
    <citation type="submission" date="2018-02" db="EMBL/GenBank/DDBJ databases">
        <title>8 Nocardia nova and 1 Nocardia cyriacigeorgica strain used for evolution to TMP-SMX.</title>
        <authorList>
            <person name="Mehta H."/>
            <person name="Weng J."/>
            <person name="Shamoo Y."/>
        </authorList>
    </citation>
    <scope>NUCLEOTIDE SEQUENCE [LARGE SCALE GENOMIC DNA]</scope>
    <source>
        <strain evidence="2 3">MDA3139</strain>
    </source>
</reference>
<evidence type="ECO:0000313" key="2">
    <source>
        <dbReference type="EMBL" id="PPJ35908.1"/>
    </source>
</evidence>